<reference evidence="1 2" key="1">
    <citation type="submission" date="2018-06" db="EMBL/GenBank/DDBJ databases">
        <authorList>
            <consortium name="Pathogen Informatics"/>
            <person name="Doyle S."/>
        </authorList>
    </citation>
    <scope>NUCLEOTIDE SEQUENCE [LARGE SCALE GENOMIC DNA]</scope>
    <source>
        <strain evidence="1 2">NCTC12026</strain>
    </source>
</reference>
<gene>
    <name evidence="1" type="ORF">NCTC12026_00161</name>
</gene>
<dbReference type="GeneID" id="89492224"/>
<sequence length="212" mass="24058">MELTELDLLIEAEQMRVILSSVKQLSAQSDGVMIDGKVVPWDEALPLMSAYPDFNATEQKKAEWMGLAAVAWQEDYHAKVTEITSRAISENSTLENDNLYFWSLLNVTTHTLSKLLRFVNRKAIEEKAPNILSVSNDLLVALNSVTKGTQSTSRIRDEIFLSGMENVWMEFHMLYLKAKEEGREEDSAIYVDTLSIIKQVKSDFINQPKSHS</sequence>
<dbReference type="AlphaFoldDB" id="A0A379FYK3"/>
<proteinExistence type="predicted"/>
<dbReference type="EMBL" id="UGUA01000001">
    <property type="protein sequence ID" value="SUC33840.1"/>
    <property type="molecule type" value="Genomic_DNA"/>
</dbReference>
<dbReference type="Proteomes" id="UP000255129">
    <property type="component" value="Unassembled WGS sequence"/>
</dbReference>
<name>A0A379FYK3_9GAMM</name>
<dbReference type="RefSeq" id="WP_011039720.1">
    <property type="nucleotide sequence ID" value="NZ_UGUA01000001.1"/>
</dbReference>
<evidence type="ECO:0000313" key="2">
    <source>
        <dbReference type="Proteomes" id="UP000255129"/>
    </source>
</evidence>
<accession>A0A379FYK3</accession>
<evidence type="ECO:0000313" key="1">
    <source>
        <dbReference type="EMBL" id="SUC33840.1"/>
    </source>
</evidence>
<protein>
    <submittedName>
        <fullName evidence="1">Uncharacterized protein</fullName>
    </submittedName>
</protein>
<dbReference type="OrthoDB" id="6626006at2"/>
<organism evidence="1 2">
    <name type="scientific">Providencia rustigianii</name>
    <dbReference type="NCBI Taxonomy" id="158850"/>
    <lineage>
        <taxon>Bacteria</taxon>
        <taxon>Pseudomonadati</taxon>
        <taxon>Pseudomonadota</taxon>
        <taxon>Gammaproteobacteria</taxon>
        <taxon>Enterobacterales</taxon>
        <taxon>Morganellaceae</taxon>
        <taxon>Providencia</taxon>
    </lineage>
</organism>